<name>A0AA47N949_MERPO</name>
<dbReference type="Pfam" id="PF15297">
    <property type="entry name" value="CKAP2_C"/>
    <property type="match status" value="1"/>
</dbReference>
<organism evidence="8 9">
    <name type="scientific">Merluccius polli</name>
    <name type="common">Benguela hake</name>
    <name type="synonym">Merluccius cadenati</name>
    <dbReference type="NCBI Taxonomy" id="89951"/>
    <lineage>
        <taxon>Eukaryota</taxon>
        <taxon>Metazoa</taxon>
        <taxon>Chordata</taxon>
        <taxon>Craniata</taxon>
        <taxon>Vertebrata</taxon>
        <taxon>Euteleostomi</taxon>
        <taxon>Actinopterygii</taxon>
        <taxon>Neopterygii</taxon>
        <taxon>Teleostei</taxon>
        <taxon>Neoteleostei</taxon>
        <taxon>Acanthomorphata</taxon>
        <taxon>Zeiogadaria</taxon>
        <taxon>Gadariae</taxon>
        <taxon>Gadiformes</taxon>
        <taxon>Gadoidei</taxon>
        <taxon>Merlucciidae</taxon>
        <taxon>Merluccius</taxon>
    </lineage>
</organism>
<dbReference type="EMBL" id="JAOPHQ010000583">
    <property type="protein sequence ID" value="KAK0154114.1"/>
    <property type="molecule type" value="Genomic_DNA"/>
</dbReference>
<evidence type="ECO:0000256" key="1">
    <source>
        <dbReference type="ARBA" id="ARBA00004245"/>
    </source>
</evidence>
<comment type="subcellular location">
    <subcellularLocation>
        <location evidence="1">Cytoplasm</location>
        <location evidence="1">Cytoskeleton</location>
    </subcellularLocation>
</comment>
<dbReference type="Proteomes" id="UP001174136">
    <property type="component" value="Unassembled WGS sequence"/>
</dbReference>
<protein>
    <submittedName>
        <fullName evidence="8">Cytoskeleton-associated protein 2</fullName>
    </submittedName>
</protein>
<dbReference type="PANTHER" id="PTHR16076">
    <property type="entry name" value="CYTOSKELETON ASSOCIATED PROTEIN 2-RELATED"/>
    <property type="match status" value="1"/>
</dbReference>
<feature type="region of interest" description="Disordered" evidence="6">
    <location>
        <begin position="303"/>
        <end position="322"/>
    </location>
</feature>
<dbReference type="PANTHER" id="PTHR16076:SF8">
    <property type="entry name" value="CYTOSKELETON-ASSOCIATED PROTEIN 2"/>
    <property type="match status" value="1"/>
</dbReference>
<dbReference type="GO" id="GO:0007026">
    <property type="term" value="P:negative regulation of microtubule depolymerization"/>
    <property type="evidence" value="ECO:0007669"/>
    <property type="project" value="TreeGrafter"/>
</dbReference>
<evidence type="ECO:0000256" key="5">
    <source>
        <dbReference type="ARBA" id="ARBA00023212"/>
    </source>
</evidence>
<feature type="compositionally biased region" description="Polar residues" evidence="6">
    <location>
        <begin position="247"/>
        <end position="256"/>
    </location>
</feature>
<comment type="similarity">
    <text evidence="2">Belongs to the CKAP2 family.</text>
</comment>
<accession>A0AA47N949</accession>
<evidence type="ECO:0000256" key="3">
    <source>
        <dbReference type="ARBA" id="ARBA00022490"/>
    </source>
</evidence>
<comment type="caution">
    <text evidence="8">The sequence shown here is derived from an EMBL/GenBank/DDBJ whole genome shotgun (WGS) entry which is preliminary data.</text>
</comment>
<feature type="region of interest" description="Disordered" evidence="6">
    <location>
        <begin position="393"/>
        <end position="448"/>
    </location>
</feature>
<feature type="compositionally biased region" description="Basic and acidic residues" evidence="6">
    <location>
        <begin position="155"/>
        <end position="164"/>
    </location>
</feature>
<feature type="compositionally biased region" description="Basic and acidic residues" evidence="6">
    <location>
        <begin position="233"/>
        <end position="243"/>
    </location>
</feature>
<keyword evidence="3" id="KW-0963">Cytoplasm</keyword>
<evidence type="ECO:0000313" key="8">
    <source>
        <dbReference type="EMBL" id="KAK0154114.1"/>
    </source>
</evidence>
<keyword evidence="4" id="KW-0597">Phosphoprotein</keyword>
<gene>
    <name evidence="8" type="primary">CKAP2</name>
    <name evidence="8" type="ORF">N1851_003806</name>
</gene>
<evidence type="ECO:0000256" key="6">
    <source>
        <dbReference type="SAM" id="MobiDB-lite"/>
    </source>
</evidence>
<feature type="compositionally biased region" description="Basic and acidic residues" evidence="6">
    <location>
        <begin position="420"/>
        <end position="444"/>
    </location>
</feature>
<dbReference type="GO" id="GO:0015630">
    <property type="term" value="C:microtubule cytoskeleton"/>
    <property type="evidence" value="ECO:0007669"/>
    <property type="project" value="TreeGrafter"/>
</dbReference>
<feature type="compositionally biased region" description="Pro residues" evidence="6">
    <location>
        <begin position="210"/>
        <end position="221"/>
    </location>
</feature>
<proteinExistence type="inferred from homology"/>
<feature type="compositionally biased region" description="Basic and acidic residues" evidence="6">
    <location>
        <begin position="303"/>
        <end position="312"/>
    </location>
</feature>
<keyword evidence="9" id="KW-1185">Reference proteome</keyword>
<evidence type="ECO:0000256" key="4">
    <source>
        <dbReference type="ARBA" id="ARBA00022553"/>
    </source>
</evidence>
<feature type="domain" description="Cytoskeleton-associated protein 2 C-terminal" evidence="7">
    <location>
        <begin position="418"/>
        <end position="568"/>
    </location>
</feature>
<feature type="region of interest" description="Disordered" evidence="6">
    <location>
        <begin position="101"/>
        <end position="121"/>
    </location>
</feature>
<keyword evidence="5" id="KW-0206">Cytoskeleton</keyword>
<evidence type="ECO:0000259" key="7">
    <source>
        <dbReference type="Pfam" id="PF15297"/>
    </source>
</evidence>
<dbReference type="InterPro" id="IPR029197">
    <property type="entry name" value="CKAP2_C"/>
</dbReference>
<evidence type="ECO:0000256" key="2">
    <source>
        <dbReference type="ARBA" id="ARBA00009468"/>
    </source>
</evidence>
<dbReference type="InterPro" id="IPR026165">
    <property type="entry name" value="CKAP2_fam"/>
</dbReference>
<evidence type="ECO:0000313" key="9">
    <source>
        <dbReference type="Proteomes" id="UP001174136"/>
    </source>
</evidence>
<feature type="region of interest" description="Disordered" evidence="6">
    <location>
        <begin position="1"/>
        <end position="41"/>
    </location>
</feature>
<feature type="region of interest" description="Disordered" evidence="6">
    <location>
        <begin position="134"/>
        <end position="256"/>
    </location>
</feature>
<reference evidence="8" key="1">
    <citation type="journal article" date="2023" name="Front. Mar. Sci.">
        <title>A new Merluccius polli reference genome to investigate the effects of global change in West African waters.</title>
        <authorList>
            <person name="Mateo J.L."/>
            <person name="Blanco-Fernandez C."/>
            <person name="Garcia-Vazquez E."/>
            <person name="Machado-Schiaffino G."/>
        </authorList>
    </citation>
    <scope>NUCLEOTIDE SEQUENCE</scope>
    <source>
        <strain evidence="8">C29</strain>
        <tissue evidence="8">Fin</tissue>
    </source>
</reference>
<sequence>MDISRRNPTKKGNKENAEPAYGSKPARSGSKTVPAAPLHVKSMETQLNKCGDSMQGDMQTLKTSNTVLKNAKAMPAGKTNNRQTLSKAFLTEQAVKQRKIIEAAKPPLPQQHTKPTPGMYKGKVVQSKIGSMWKSSVAAKEGEQKPTAKPSTARVESRRVDTATKMRSKSVIDLPGRADQKPKSARSNSVSDGPVPKRPIAVRPQTGVRPAPPRTARPVPPGSARTSVAAKGTETRTVRDKKVNKPPVSSSLSQYRVSMESAEERRAKLADWLASKGKAPKRPVMSATLPAKTKVPIKHCVETKSAIQRDPEPEPSQAPTAASTAVIPVLSANQPGETVWVEDPASDASSPITMNATRDLLDNSDMDLPFDPEPRVNDIVVNLCEALSALATNEDEPKQKYQSDDCEMANGTPNEDEENKEMPEKFKEAEVKEDMETGSDKYSDGEDDCKEYEIDEGDETKSTDVTSMVGDASSVKYNVKTTPYLQSVKKSLQGEVHSACAGSRKKPGIKDLKFLTPVRRSSRIHRNSSRLPPMVLDHDPCVTSLAELVQLDGDDDANAYIYRKNPALLEHSQEPKKELLNDSEYF</sequence>
<dbReference type="AlphaFoldDB" id="A0AA47N949"/>